<organism evidence="3">
    <name type="scientific">Gongylonema pulchrum</name>
    <dbReference type="NCBI Taxonomy" id="637853"/>
    <lineage>
        <taxon>Eukaryota</taxon>
        <taxon>Metazoa</taxon>
        <taxon>Ecdysozoa</taxon>
        <taxon>Nematoda</taxon>
        <taxon>Chromadorea</taxon>
        <taxon>Rhabditida</taxon>
        <taxon>Spirurina</taxon>
        <taxon>Spiruromorpha</taxon>
        <taxon>Spiruroidea</taxon>
        <taxon>Gongylonematidae</taxon>
        <taxon>Gongylonema</taxon>
    </lineage>
</organism>
<proteinExistence type="predicted"/>
<reference evidence="1 2" key="2">
    <citation type="submission" date="2018-11" db="EMBL/GenBank/DDBJ databases">
        <authorList>
            <consortium name="Pathogen Informatics"/>
        </authorList>
    </citation>
    <scope>NUCLEOTIDE SEQUENCE [LARGE SCALE GENOMIC DNA]</scope>
</reference>
<evidence type="ECO:0000313" key="2">
    <source>
        <dbReference type="Proteomes" id="UP000271098"/>
    </source>
</evidence>
<name>A0A183EUJ3_9BILA</name>
<reference evidence="3" key="1">
    <citation type="submission" date="2016-06" db="UniProtKB">
        <authorList>
            <consortium name="WormBaseParasite"/>
        </authorList>
    </citation>
    <scope>IDENTIFICATION</scope>
</reference>
<sequence length="133" mass="14859">MGPEQFGVSHFHTASKPLKEIDIRLPENLVKGAVKLDPCVRKYIGDELPPETGSEITWTYVTFDKEASSCLLVSVELKLPQSEKNVYALKFEDRENDGAFLTNENRGLIRQGFILILTASPVCSFIGTTKKKN</sequence>
<evidence type="ECO:0000313" key="1">
    <source>
        <dbReference type="EMBL" id="VDN43110.1"/>
    </source>
</evidence>
<dbReference type="Proteomes" id="UP000271098">
    <property type="component" value="Unassembled WGS sequence"/>
</dbReference>
<dbReference type="WBParaSite" id="GPUH_0002466401-mRNA-1">
    <property type="protein sequence ID" value="GPUH_0002466401-mRNA-1"/>
    <property type="gene ID" value="GPUH_0002466401"/>
</dbReference>
<keyword evidence="2" id="KW-1185">Reference proteome</keyword>
<dbReference type="EMBL" id="UYRT01101860">
    <property type="protein sequence ID" value="VDN43110.1"/>
    <property type="molecule type" value="Genomic_DNA"/>
</dbReference>
<evidence type="ECO:0000313" key="3">
    <source>
        <dbReference type="WBParaSite" id="GPUH_0002466401-mRNA-1"/>
    </source>
</evidence>
<dbReference type="AlphaFoldDB" id="A0A183EUJ3"/>
<dbReference type="OrthoDB" id="28413at2759"/>
<protein>
    <submittedName>
        <fullName evidence="1 3">Uncharacterized protein</fullName>
    </submittedName>
</protein>
<gene>
    <name evidence="1" type="ORF">GPUH_LOCUS24633</name>
</gene>
<accession>A0A183EUJ3</accession>